<evidence type="ECO:0000313" key="2">
    <source>
        <dbReference type="EMBL" id="KPJ06642.1"/>
    </source>
</evidence>
<dbReference type="InParanoid" id="A0A194QM95"/>
<dbReference type="AlphaFoldDB" id="A0A194QM95"/>
<reference evidence="2 3" key="1">
    <citation type="journal article" date="2015" name="Nat. Commun.">
        <title>Outbred genome sequencing and CRISPR/Cas9 gene editing in butterflies.</title>
        <authorList>
            <person name="Li X."/>
            <person name="Fan D."/>
            <person name="Zhang W."/>
            <person name="Liu G."/>
            <person name="Zhang L."/>
            <person name="Zhao L."/>
            <person name="Fang X."/>
            <person name="Chen L."/>
            <person name="Dong Y."/>
            <person name="Chen Y."/>
            <person name="Ding Y."/>
            <person name="Zhao R."/>
            <person name="Feng M."/>
            <person name="Zhu Y."/>
            <person name="Feng Y."/>
            <person name="Jiang X."/>
            <person name="Zhu D."/>
            <person name="Xiang H."/>
            <person name="Feng X."/>
            <person name="Li S."/>
            <person name="Wang J."/>
            <person name="Zhang G."/>
            <person name="Kronforst M.R."/>
            <person name="Wang W."/>
        </authorList>
    </citation>
    <scope>NUCLEOTIDE SEQUENCE [LARGE SCALE GENOMIC DNA]</scope>
    <source>
        <strain evidence="2">Ya'a_city_454_Pm</strain>
        <tissue evidence="2">Whole body</tissue>
    </source>
</reference>
<evidence type="ECO:0000313" key="3">
    <source>
        <dbReference type="Proteomes" id="UP000053240"/>
    </source>
</evidence>
<sequence>MRAAQGHAPRLSVARGSAVTARSPQSSAARVYVPRGAFQPWPGRRSPGAGAHTQGHARHRSPALLAIQPRNWILTFNKRRSAN</sequence>
<name>A0A194QM95_PAPMA</name>
<dbReference type="EMBL" id="KQ461195">
    <property type="protein sequence ID" value="KPJ06642.1"/>
    <property type="molecule type" value="Genomic_DNA"/>
</dbReference>
<dbReference type="Proteomes" id="UP000053240">
    <property type="component" value="Unassembled WGS sequence"/>
</dbReference>
<feature type="region of interest" description="Disordered" evidence="1">
    <location>
        <begin position="1"/>
        <end position="63"/>
    </location>
</feature>
<keyword evidence="3" id="KW-1185">Reference proteome</keyword>
<organism evidence="2 3">
    <name type="scientific">Papilio machaon</name>
    <name type="common">Old World swallowtail butterfly</name>
    <dbReference type="NCBI Taxonomy" id="76193"/>
    <lineage>
        <taxon>Eukaryota</taxon>
        <taxon>Metazoa</taxon>
        <taxon>Ecdysozoa</taxon>
        <taxon>Arthropoda</taxon>
        <taxon>Hexapoda</taxon>
        <taxon>Insecta</taxon>
        <taxon>Pterygota</taxon>
        <taxon>Neoptera</taxon>
        <taxon>Endopterygota</taxon>
        <taxon>Lepidoptera</taxon>
        <taxon>Glossata</taxon>
        <taxon>Ditrysia</taxon>
        <taxon>Papilionoidea</taxon>
        <taxon>Papilionidae</taxon>
        <taxon>Papilioninae</taxon>
        <taxon>Papilio</taxon>
    </lineage>
</organism>
<proteinExistence type="predicted"/>
<accession>A0A194QM95</accession>
<gene>
    <name evidence="2" type="ORF">RR48_11689</name>
</gene>
<evidence type="ECO:0000256" key="1">
    <source>
        <dbReference type="SAM" id="MobiDB-lite"/>
    </source>
</evidence>
<protein>
    <submittedName>
        <fullName evidence="2">Uncharacterized protein</fullName>
    </submittedName>
</protein>